<name>A0A2H3D2Z0_ARMGA</name>
<feature type="compositionally biased region" description="Basic and acidic residues" evidence="1">
    <location>
        <begin position="251"/>
        <end position="261"/>
    </location>
</feature>
<evidence type="ECO:0000313" key="4">
    <source>
        <dbReference type="Proteomes" id="UP000217790"/>
    </source>
</evidence>
<organism evidence="3 4">
    <name type="scientific">Armillaria gallica</name>
    <name type="common">Bulbous honey fungus</name>
    <name type="synonym">Armillaria bulbosa</name>
    <dbReference type="NCBI Taxonomy" id="47427"/>
    <lineage>
        <taxon>Eukaryota</taxon>
        <taxon>Fungi</taxon>
        <taxon>Dikarya</taxon>
        <taxon>Basidiomycota</taxon>
        <taxon>Agaricomycotina</taxon>
        <taxon>Agaricomycetes</taxon>
        <taxon>Agaricomycetidae</taxon>
        <taxon>Agaricales</taxon>
        <taxon>Marasmiineae</taxon>
        <taxon>Physalacriaceae</taxon>
        <taxon>Armillaria</taxon>
    </lineage>
</organism>
<protein>
    <submittedName>
        <fullName evidence="3">Uncharacterized protein</fullName>
    </submittedName>
</protein>
<keyword evidence="2" id="KW-0472">Membrane</keyword>
<evidence type="ECO:0000313" key="3">
    <source>
        <dbReference type="EMBL" id="PBK82693.1"/>
    </source>
</evidence>
<feature type="compositionally biased region" description="Polar residues" evidence="1">
    <location>
        <begin position="203"/>
        <end position="215"/>
    </location>
</feature>
<dbReference type="EMBL" id="KZ293714">
    <property type="protein sequence ID" value="PBK82693.1"/>
    <property type="molecule type" value="Genomic_DNA"/>
</dbReference>
<evidence type="ECO:0000256" key="2">
    <source>
        <dbReference type="SAM" id="Phobius"/>
    </source>
</evidence>
<keyword evidence="2" id="KW-1133">Transmembrane helix</keyword>
<sequence length="287" mass="30998">MENNDAKIVAISLGIPSATFLIAALIIAFRSLLPPPLPTVPIASCSSSSHPESSHPYRDTRSQSTTLLGLTIKKRSWMSQLIQREGLLPLLEGVCQSSSPPPTLPLPSIPHMSLELPHLAHTPDSLSMSGDSTWAETLDPSAQSPITTSGLTGTILHHPMLVSLPGSSGTMSPFHGAPTSLPRAMDPPITEPLPQLATPAIPSGTSLYRTRSSHPSLYESRHQSRHPSPVHWPTSTPHHEAASCWEQLTQRLRDQQQHEDPQPSEPQQFGNWPLDPSSDSSMAVDPP</sequence>
<feature type="compositionally biased region" description="Polar residues" evidence="1">
    <location>
        <begin position="124"/>
        <end position="144"/>
    </location>
</feature>
<dbReference type="Proteomes" id="UP000217790">
    <property type="component" value="Unassembled WGS sequence"/>
</dbReference>
<keyword evidence="2" id="KW-0812">Transmembrane</keyword>
<dbReference type="InParanoid" id="A0A2H3D2Z0"/>
<proteinExistence type="predicted"/>
<accession>A0A2H3D2Z0</accession>
<feature type="region of interest" description="Disordered" evidence="1">
    <location>
        <begin position="121"/>
        <end position="144"/>
    </location>
</feature>
<reference evidence="4" key="1">
    <citation type="journal article" date="2017" name="Nat. Ecol. Evol.">
        <title>Genome expansion and lineage-specific genetic innovations in the forest pathogenic fungi Armillaria.</title>
        <authorList>
            <person name="Sipos G."/>
            <person name="Prasanna A.N."/>
            <person name="Walter M.C."/>
            <person name="O'Connor E."/>
            <person name="Balint B."/>
            <person name="Krizsan K."/>
            <person name="Kiss B."/>
            <person name="Hess J."/>
            <person name="Varga T."/>
            <person name="Slot J."/>
            <person name="Riley R."/>
            <person name="Boka B."/>
            <person name="Rigling D."/>
            <person name="Barry K."/>
            <person name="Lee J."/>
            <person name="Mihaltcheva S."/>
            <person name="LaButti K."/>
            <person name="Lipzen A."/>
            <person name="Waldron R."/>
            <person name="Moloney N.M."/>
            <person name="Sperisen C."/>
            <person name="Kredics L."/>
            <person name="Vagvoelgyi C."/>
            <person name="Patrignani A."/>
            <person name="Fitzpatrick D."/>
            <person name="Nagy I."/>
            <person name="Doyle S."/>
            <person name="Anderson J.B."/>
            <person name="Grigoriev I.V."/>
            <person name="Gueldener U."/>
            <person name="Muensterkoetter M."/>
            <person name="Nagy L.G."/>
        </authorList>
    </citation>
    <scope>NUCLEOTIDE SEQUENCE [LARGE SCALE GENOMIC DNA]</scope>
    <source>
        <strain evidence="4">Ar21-2</strain>
    </source>
</reference>
<keyword evidence="4" id="KW-1185">Reference proteome</keyword>
<feature type="transmembrane region" description="Helical" evidence="2">
    <location>
        <begin position="6"/>
        <end position="29"/>
    </location>
</feature>
<dbReference type="AlphaFoldDB" id="A0A2H3D2Z0"/>
<feature type="region of interest" description="Disordered" evidence="1">
    <location>
        <begin position="194"/>
        <end position="287"/>
    </location>
</feature>
<evidence type="ECO:0000256" key="1">
    <source>
        <dbReference type="SAM" id="MobiDB-lite"/>
    </source>
</evidence>
<gene>
    <name evidence="3" type="ORF">ARMGADRAFT_1090138</name>
</gene>